<evidence type="ECO:0000259" key="6">
    <source>
        <dbReference type="PROSITE" id="PS50157"/>
    </source>
</evidence>
<dbReference type="PROSITE" id="PS50157">
    <property type="entry name" value="ZINC_FINGER_C2H2_2"/>
    <property type="match status" value="1"/>
</dbReference>
<dbReference type="Proteomes" id="UP000274131">
    <property type="component" value="Unassembled WGS sequence"/>
</dbReference>
<dbReference type="SUPFAM" id="SSF57667">
    <property type="entry name" value="beta-beta-alpha zinc fingers"/>
    <property type="match status" value="1"/>
</dbReference>
<dbReference type="PROSITE" id="PS00028">
    <property type="entry name" value="ZINC_FINGER_C2H2_1"/>
    <property type="match status" value="1"/>
</dbReference>
<dbReference type="PANTHER" id="PTHR23235:SF170">
    <property type="entry name" value="FI01014P-RELATED"/>
    <property type="match status" value="1"/>
</dbReference>
<accession>A0A0N4V2S2</accession>
<name>A0A0N4V2S2_ENTVE</name>
<dbReference type="Gene3D" id="3.30.160.60">
    <property type="entry name" value="Classic Zinc Finger"/>
    <property type="match status" value="1"/>
</dbReference>
<dbReference type="InterPro" id="IPR036236">
    <property type="entry name" value="Znf_C2H2_sf"/>
</dbReference>
<dbReference type="STRING" id="51028.A0A0N4V2S2"/>
<dbReference type="GO" id="GO:0000981">
    <property type="term" value="F:DNA-binding transcription factor activity, RNA polymerase II-specific"/>
    <property type="evidence" value="ECO:0007669"/>
    <property type="project" value="TreeGrafter"/>
</dbReference>
<keyword evidence="5" id="KW-0812">Transmembrane</keyword>
<evidence type="ECO:0000256" key="4">
    <source>
        <dbReference type="PROSITE-ProRule" id="PRU00042"/>
    </source>
</evidence>
<evidence type="ECO:0000313" key="8">
    <source>
        <dbReference type="Proteomes" id="UP000274131"/>
    </source>
</evidence>
<dbReference type="GO" id="GO:0000978">
    <property type="term" value="F:RNA polymerase II cis-regulatory region sequence-specific DNA binding"/>
    <property type="evidence" value="ECO:0007669"/>
    <property type="project" value="TreeGrafter"/>
</dbReference>
<evidence type="ECO:0000313" key="9">
    <source>
        <dbReference type="WBParaSite" id="EVEC_0000431601-mRNA-1"/>
    </source>
</evidence>
<dbReference type="AlphaFoldDB" id="A0A0N4V2S2"/>
<keyword evidence="5" id="KW-0472">Membrane</keyword>
<dbReference type="OrthoDB" id="6365676at2759"/>
<keyword evidence="5" id="KW-1133">Transmembrane helix</keyword>
<reference evidence="7 8" key="2">
    <citation type="submission" date="2018-10" db="EMBL/GenBank/DDBJ databases">
        <authorList>
            <consortium name="Pathogen Informatics"/>
        </authorList>
    </citation>
    <scope>NUCLEOTIDE SEQUENCE [LARGE SCALE GENOMIC DNA]</scope>
</reference>
<keyword evidence="3" id="KW-0862">Zinc</keyword>
<dbReference type="WBParaSite" id="EVEC_0000431601-mRNA-1">
    <property type="protein sequence ID" value="EVEC_0000431601-mRNA-1"/>
    <property type="gene ID" value="EVEC_0000431601"/>
</dbReference>
<organism evidence="9">
    <name type="scientific">Enterobius vermicularis</name>
    <name type="common">Human pinworm</name>
    <dbReference type="NCBI Taxonomy" id="51028"/>
    <lineage>
        <taxon>Eukaryota</taxon>
        <taxon>Metazoa</taxon>
        <taxon>Ecdysozoa</taxon>
        <taxon>Nematoda</taxon>
        <taxon>Chromadorea</taxon>
        <taxon>Rhabditida</taxon>
        <taxon>Spirurina</taxon>
        <taxon>Oxyuridomorpha</taxon>
        <taxon>Oxyuroidea</taxon>
        <taxon>Oxyuridae</taxon>
        <taxon>Enterobius</taxon>
    </lineage>
</organism>
<gene>
    <name evidence="7" type="ORF">EVEC_LOCUS4024</name>
</gene>
<keyword evidence="1" id="KW-0479">Metal-binding</keyword>
<keyword evidence="8" id="KW-1185">Reference proteome</keyword>
<protein>
    <submittedName>
        <fullName evidence="9">C2H2-type domain-containing protein</fullName>
    </submittedName>
</protein>
<feature type="transmembrane region" description="Helical" evidence="5">
    <location>
        <begin position="252"/>
        <end position="271"/>
    </location>
</feature>
<feature type="domain" description="C2H2-type" evidence="6">
    <location>
        <begin position="205"/>
        <end position="234"/>
    </location>
</feature>
<dbReference type="EMBL" id="UXUI01007742">
    <property type="protein sequence ID" value="VDD89273.1"/>
    <property type="molecule type" value="Genomic_DNA"/>
</dbReference>
<keyword evidence="2 4" id="KW-0863">Zinc-finger</keyword>
<dbReference type="GO" id="GO:0008270">
    <property type="term" value="F:zinc ion binding"/>
    <property type="evidence" value="ECO:0007669"/>
    <property type="project" value="UniProtKB-KW"/>
</dbReference>
<evidence type="ECO:0000256" key="3">
    <source>
        <dbReference type="ARBA" id="ARBA00022833"/>
    </source>
</evidence>
<sequence>MPKDVRNGDICAEATSKLSKTSKYQMAVQLQSAEQSPLGKLMEQYNRLTSEGRSCEEKVIKKEPKTEYSLNTPQLVETMPYTAATAYPSYAWGTTAATPWWPEASTTWPLTYSTNVTSDSPYAPYLPAQFQGLLSATVPTPVVVAANSASADAILQKPLTSSTANLPQIGGGKFPNGRSNCECPNCQEAERIGVANVAAKKRGIHNCHVPGCGKLYSKSSHLKAHLRWHSGERPFVSVSFSFFFSLFSVKKILFRKSFFLFFFSSSLLLFSNKKKKKNTVKYL</sequence>
<evidence type="ECO:0000256" key="2">
    <source>
        <dbReference type="ARBA" id="ARBA00022771"/>
    </source>
</evidence>
<proteinExistence type="predicted"/>
<reference evidence="9" key="1">
    <citation type="submission" date="2016-04" db="UniProtKB">
        <authorList>
            <consortium name="WormBaseParasite"/>
        </authorList>
    </citation>
    <scope>IDENTIFICATION</scope>
</reference>
<dbReference type="InterPro" id="IPR013087">
    <property type="entry name" value="Znf_C2H2_type"/>
</dbReference>
<evidence type="ECO:0000256" key="1">
    <source>
        <dbReference type="ARBA" id="ARBA00022723"/>
    </source>
</evidence>
<evidence type="ECO:0000256" key="5">
    <source>
        <dbReference type="SAM" id="Phobius"/>
    </source>
</evidence>
<dbReference type="PANTHER" id="PTHR23235">
    <property type="entry name" value="KRUEPPEL-LIKE TRANSCRIPTION FACTOR"/>
    <property type="match status" value="1"/>
</dbReference>
<evidence type="ECO:0000313" key="7">
    <source>
        <dbReference type="EMBL" id="VDD89273.1"/>
    </source>
</evidence>